<keyword evidence="3 12" id="KW-0949">S-adenosyl-L-methionine</keyword>
<evidence type="ECO:0000256" key="2">
    <source>
        <dbReference type="ARBA" id="ARBA00022485"/>
    </source>
</evidence>
<dbReference type="GO" id="GO:0061799">
    <property type="term" value="F:cyclic pyranopterin monophosphate synthase activity"/>
    <property type="evidence" value="ECO:0007669"/>
    <property type="project" value="TreeGrafter"/>
</dbReference>
<dbReference type="InterPro" id="IPR040064">
    <property type="entry name" value="MoaA-like"/>
</dbReference>
<feature type="binding site" evidence="12">
    <location>
        <position position="204"/>
    </location>
    <ligand>
        <name>S-adenosyl-L-methionine</name>
        <dbReference type="ChEBI" id="CHEBI:59789"/>
    </ligand>
</feature>
<evidence type="ECO:0000313" key="14">
    <source>
        <dbReference type="EMBL" id="ATY85755.1"/>
    </source>
</evidence>
<feature type="binding site" evidence="12">
    <location>
        <position position="268"/>
    </location>
    <ligand>
        <name>[4Fe-4S] cluster</name>
        <dbReference type="ChEBI" id="CHEBI:49883"/>
        <label>2</label>
        <note>4Fe-4S-substrate</note>
    </ligand>
</feature>
<comment type="subunit">
    <text evidence="12">Monomer and homodimer.</text>
</comment>
<dbReference type="GO" id="GO:0051539">
    <property type="term" value="F:4 iron, 4 sulfur cluster binding"/>
    <property type="evidence" value="ECO:0007669"/>
    <property type="project" value="UniProtKB-UniRule"/>
</dbReference>
<name>A0A2K8N9H3_9BACL</name>
<keyword evidence="5 12" id="KW-0547">Nucleotide-binding</keyword>
<dbReference type="NCBIfam" id="TIGR02666">
    <property type="entry name" value="moaA"/>
    <property type="match status" value="1"/>
</dbReference>
<evidence type="ECO:0000256" key="3">
    <source>
        <dbReference type="ARBA" id="ARBA00022691"/>
    </source>
</evidence>
<dbReference type="OrthoDB" id="9763993at2"/>
<dbReference type="SUPFAM" id="SSF102114">
    <property type="entry name" value="Radical SAM enzymes"/>
    <property type="match status" value="1"/>
</dbReference>
<dbReference type="GO" id="GO:0061798">
    <property type="term" value="F:GTP 3',8'-cyclase activity"/>
    <property type="evidence" value="ECO:0007669"/>
    <property type="project" value="UniProtKB-UniRule"/>
</dbReference>
<gene>
    <name evidence="12" type="primary">moaA</name>
    <name evidence="14" type="ORF">CVV65_13145</name>
</gene>
<dbReference type="Proteomes" id="UP000231932">
    <property type="component" value="Chromosome"/>
</dbReference>
<dbReference type="InterPro" id="IPR013483">
    <property type="entry name" value="MoaA"/>
</dbReference>
<reference evidence="15" key="1">
    <citation type="submission" date="2017-11" db="EMBL/GenBank/DDBJ databases">
        <title>Complete Genome Sequence of Kyrpidia sp. Strain EA-1, a thermophilic, hydrogen-oxidizing Bacterium, isolated from the Azores.</title>
        <authorList>
            <person name="Reiner J.E."/>
            <person name="Lapp C.J."/>
            <person name="Bunk B."/>
            <person name="Gescher J."/>
        </authorList>
    </citation>
    <scope>NUCLEOTIDE SEQUENCE [LARGE SCALE GENOMIC DNA]</scope>
    <source>
        <strain evidence="15">EA-1</strain>
    </source>
</reference>
<feature type="binding site" evidence="12">
    <location>
        <position position="109"/>
    </location>
    <ligand>
        <name>GTP</name>
        <dbReference type="ChEBI" id="CHEBI:37565"/>
    </ligand>
</feature>
<organism evidence="14 15">
    <name type="scientific">Kyrpidia spormannii</name>
    <dbReference type="NCBI Taxonomy" id="2055160"/>
    <lineage>
        <taxon>Bacteria</taxon>
        <taxon>Bacillati</taxon>
        <taxon>Bacillota</taxon>
        <taxon>Bacilli</taxon>
        <taxon>Bacillales</taxon>
        <taxon>Alicyclobacillaceae</taxon>
        <taxon>Kyrpidia</taxon>
    </lineage>
</organism>
<comment type="cofactor">
    <cofactor evidence="12">
        <name>[4Fe-4S] cluster</name>
        <dbReference type="ChEBI" id="CHEBI:49883"/>
    </cofactor>
    <text evidence="12">Binds 2 [4Fe-4S] clusters. Binds 1 [4Fe-4S] cluster coordinated with 3 cysteines and an exchangeable S-adenosyl-L-methionine and 1 [4Fe-4S] cluster coordinated with 3 cysteines and the GTP-derived substrate.</text>
</comment>
<dbReference type="PROSITE" id="PS51918">
    <property type="entry name" value="RADICAL_SAM"/>
    <property type="match status" value="1"/>
</dbReference>
<evidence type="ECO:0000259" key="13">
    <source>
        <dbReference type="PROSITE" id="PS51918"/>
    </source>
</evidence>
<keyword evidence="7 12" id="KW-0411">Iron-sulfur</keyword>
<dbReference type="EMBL" id="CP024955">
    <property type="protein sequence ID" value="ATY85755.1"/>
    <property type="molecule type" value="Genomic_DNA"/>
</dbReference>
<evidence type="ECO:0000256" key="11">
    <source>
        <dbReference type="ARBA" id="ARBA00048697"/>
    </source>
</evidence>
<evidence type="ECO:0000256" key="4">
    <source>
        <dbReference type="ARBA" id="ARBA00022723"/>
    </source>
</evidence>
<feature type="binding site" evidence="12">
    <location>
        <position position="28"/>
    </location>
    <ligand>
        <name>GTP</name>
        <dbReference type="ChEBI" id="CHEBI:37565"/>
    </ligand>
</feature>
<feature type="binding site" evidence="12">
    <location>
        <position position="170"/>
    </location>
    <ligand>
        <name>GTP</name>
        <dbReference type="ChEBI" id="CHEBI:37565"/>
    </ligand>
</feature>
<dbReference type="InterPro" id="IPR010505">
    <property type="entry name" value="MoaA_twitch"/>
</dbReference>
<feature type="binding site" evidence="12">
    <location>
        <position position="35"/>
    </location>
    <ligand>
        <name>[4Fe-4S] cluster</name>
        <dbReference type="ChEBI" id="CHEBI:49883"/>
        <label>1</label>
        <note>4Fe-4S-S-AdoMet</note>
    </ligand>
</feature>
<dbReference type="AlphaFoldDB" id="A0A2K8N9H3"/>
<feature type="domain" description="Radical SAM core" evidence="13">
    <location>
        <begin position="19"/>
        <end position="233"/>
    </location>
</feature>
<keyword evidence="8 12" id="KW-0342">GTP-binding</keyword>
<dbReference type="InterPro" id="IPR013785">
    <property type="entry name" value="Aldolase_TIM"/>
</dbReference>
<dbReference type="CDD" id="cd01335">
    <property type="entry name" value="Radical_SAM"/>
    <property type="match status" value="1"/>
</dbReference>
<comment type="catalytic activity">
    <reaction evidence="11 12">
        <text>GTP + AH2 + S-adenosyl-L-methionine = (8S)-3',8-cyclo-7,8-dihydroguanosine 5'-triphosphate + 5'-deoxyadenosine + L-methionine + A + H(+)</text>
        <dbReference type="Rhea" id="RHEA:49576"/>
        <dbReference type="ChEBI" id="CHEBI:13193"/>
        <dbReference type="ChEBI" id="CHEBI:15378"/>
        <dbReference type="ChEBI" id="CHEBI:17319"/>
        <dbReference type="ChEBI" id="CHEBI:17499"/>
        <dbReference type="ChEBI" id="CHEBI:37565"/>
        <dbReference type="ChEBI" id="CHEBI:57844"/>
        <dbReference type="ChEBI" id="CHEBI:59789"/>
        <dbReference type="ChEBI" id="CHEBI:131766"/>
        <dbReference type="EC" id="4.1.99.22"/>
    </reaction>
</comment>
<evidence type="ECO:0000256" key="6">
    <source>
        <dbReference type="ARBA" id="ARBA00023004"/>
    </source>
</evidence>
<evidence type="ECO:0000256" key="5">
    <source>
        <dbReference type="ARBA" id="ARBA00022741"/>
    </source>
</evidence>
<dbReference type="InterPro" id="IPR000385">
    <property type="entry name" value="MoaA_NifB_PqqE_Fe-S-bd_CS"/>
</dbReference>
<dbReference type="Pfam" id="PF04055">
    <property type="entry name" value="Radical_SAM"/>
    <property type="match status" value="1"/>
</dbReference>
<dbReference type="Pfam" id="PF06463">
    <property type="entry name" value="Mob_synth_C"/>
    <property type="match status" value="1"/>
</dbReference>
<dbReference type="GO" id="GO:0005525">
    <property type="term" value="F:GTP binding"/>
    <property type="evidence" value="ECO:0007669"/>
    <property type="project" value="UniProtKB-UniRule"/>
</dbReference>
<dbReference type="GO" id="GO:0006777">
    <property type="term" value="P:Mo-molybdopterin cofactor biosynthetic process"/>
    <property type="evidence" value="ECO:0007669"/>
    <property type="project" value="UniProtKB-UniRule"/>
</dbReference>
<feature type="binding site" evidence="12">
    <location>
        <position position="271"/>
    </location>
    <ligand>
        <name>[4Fe-4S] cluster</name>
        <dbReference type="ChEBI" id="CHEBI:49883"/>
        <label>2</label>
        <note>4Fe-4S-substrate</note>
    </ligand>
</feature>
<dbReference type="EC" id="4.1.99.22" evidence="1 12"/>
<comment type="similarity">
    <text evidence="12">Belongs to the radical SAM superfamily. MoaA family.</text>
</comment>
<feature type="binding site" evidence="12">
    <location>
        <position position="42"/>
    </location>
    <ligand>
        <name>[4Fe-4S] cluster</name>
        <dbReference type="ChEBI" id="CHEBI:49883"/>
        <label>1</label>
        <note>4Fe-4S-S-AdoMet</note>
    </ligand>
</feature>
<evidence type="ECO:0000256" key="12">
    <source>
        <dbReference type="HAMAP-Rule" id="MF_01225"/>
    </source>
</evidence>
<keyword evidence="9 12" id="KW-0501">Molybdenum cofactor biosynthesis</keyword>
<feature type="binding site" evidence="12">
    <location>
        <begin position="273"/>
        <end position="275"/>
    </location>
    <ligand>
        <name>GTP</name>
        <dbReference type="ChEBI" id="CHEBI:37565"/>
    </ligand>
</feature>
<proteinExistence type="inferred from homology"/>
<dbReference type="SFLD" id="SFLDG01386">
    <property type="entry name" value="main_SPASM_domain-containing"/>
    <property type="match status" value="1"/>
</dbReference>
<keyword evidence="10 12" id="KW-0456">Lyase</keyword>
<dbReference type="UniPathway" id="UPA00344"/>
<feature type="binding site" evidence="12">
    <location>
        <position position="41"/>
    </location>
    <ligand>
        <name>S-adenosyl-L-methionine</name>
        <dbReference type="ChEBI" id="CHEBI:59789"/>
    </ligand>
</feature>
<dbReference type="InterPro" id="IPR058240">
    <property type="entry name" value="rSAM_sf"/>
</dbReference>
<dbReference type="GO" id="GO:1904047">
    <property type="term" value="F:S-adenosyl-L-methionine binding"/>
    <property type="evidence" value="ECO:0007669"/>
    <property type="project" value="UniProtKB-UniRule"/>
</dbReference>
<evidence type="ECO:0000256" key="7">
    <source>
        <dbReference type="ARBA" id="ARBA00023014"/>
    </source>
</evidence>
<evidence type="ECO:0000256" key="10">
    <source>
        <dbReference type="ARBA" id="ARBA00023239"/>
    </source>
</evidence>
<dbReference type="PANTHER" id="PTHR22960:SF0">
    <property type="entry name" value="MOLYBDENUM COFACTOR BIOSYNTHESIS PROTEIN 1"/>
    <property type="match status" value="1"/>
</dbReference>
<dbReference type="CDD" id="cd21117">
    <property type="entry name" value="Twitch_MoaA"/>
    <property type="match status" value="1"/>
</dbReference>
<dbReference type="PANTHER" id="PTHR22960">
    <property type="entry name" value="MOLYBDOPTERIN COFACTOR SYNTHESIS PROTEIN A"/>
    <property type="match status" value="1"/>
</dbReference>
<dbReference type="InterPro" id="IPR007197">
    <property type="entry name" value="rSAM"/>
</dbReference>
<keyword evidence="2 12" id="KW-0004">4Fe-4S</keyword>
<feature type="binding site" evidence="12">
    <location>
        <position position="133"/>
    </location>
    <ligand>
        <name>S-adenosyl-L-methionine</name>
        <dbReference type="ChEBI" id="CHEBI:59789"/>
    </ligand>
</feature>
<keyword evidence="6 12" id="KW-0408">Iron</keyword>
<protein>
    <recommendedName>
        <fullName evidence="1 12">GTP 3',8-cyclase</fullName>
        <ecNumber evidence="1 12">4.1.99.22</ecNumber>
    </recommendedName>
    <alternativeName>
        <fullName evidence="12">Molybdenum cofactor biosynthesis protein A</fullName>
    </alternativeName>
</protein>
<sequence length="344" mass="38831">MEPLICLDDSVGTGRLVDRFGRVHDYLRISVTDRCNLRCLYCMPAHGVQFMDSRRLMTYDEIVTVVRVAARLGVKRLRITGGEPLVRPDIDSLIEALGAIPGIEDMAMTTNALLLAGRAERLFRAGLRRINISIDSLKPDRFAKITRGGDLARVLRGLEEAERVGMSPIKINVVLMKGLNEEEIDDFLRLSVEKPYVVRFIEYMPIGHEDETWKQAYLPLNRVLERAAELGYEIEPTAVPGNGPAENWRIRGGEGAFGLIHPVSAHFCSACNRLRLTADGYLKPCLYWQEELNVRRCNGDEAALEAMFYRALEIKPERHEMAEALEGKERSHLPTIRRMSQIGG</sequence>
<keyword evidence="15" id="KW-1185">Reference proteome</keyword>
<feature type="binding site" evidence="12">
    <location>
        <position position="39"/>
    </location>
    <ligand>
        <name>[4Fe-4S] cluster</name>
        <dbReference type="ChEBI" id="CHEBI:49883"/>
        <label>1</label>
        <note>4Fe-4S-S-AdoMet</note>
    </ligand>
</feature>
<dbReference type="PROSITE" id="PS01305">
    <property type="entry name" value="MOAA_NIFB_PQQE"/>
    <property type="match status" value="1"/>
</dbReference>
<feature type="binding site" evidence="12">
    <location>
        <position position="285"/>
    </location>
    <ligand>
        <name>[4Fe-4S] cluster</name>
        <dbReference type="ChEBI" id="CHEBI:49883"/>
        <label>2</label>
        <note>4Fe-4S-substrate</note>
    </ligand>
</feature>
<comment type="function">
    <text evidence="12">Catalyzes the cyclization of GTP to (8S)-3',8-cyclo-7,8-dihydroguanosine 5'-triphosphate.</text>
</comment>
<feature type="binding site" evidence="12">
    <location>
        <position position="82"/>
    </location>
    <ligand>
        <name>S-adenosyl-L-methionine</name>
        <dbReference type="ChEBI" id="CHEBI:59789"/>
    </ligand>
</feature>
<dbReference type="KEGG" id="kyr:CVV65_13145"/>
<accession>A0A2K8N9H3</accession>
<dbReference type="SFLD" id="SFLDS00029">
    <property type="entry name" value="Radical_SAM"/>
    <property type="match status" value="1"/>
</dbReference>
<dbReference type="InterPro" id="IPR006638">
    <property type="entry name" value="Elp3/MiaA/NifB-like_rSAM"/>
</dbReference>
<evidence type="ECO:0000313" key="15">
    <source>
        <dbReference type="Proteomes" id="UP000231932"/>
    </source>
</evidence>
<evidence type="ECO:0000256" key="8">
    <source>
        <dbReference type="ARBA" id="ARBA00023134"/>
    </source>
</evidence>
<evidence type="ECO:0000256" key="1">
    <source>
        <dbReference type="ARBA" id="ARBA00012167"/>
    </source>
</evidence>
<evidence type="ECO:0000256" key="9">
    <source>
        <dbReference type="ARBA" id="ARBA00023150"/>
    </source>
</evidence>
<feature type="binding site" evidence="12">
    <location>
        <position position="78"/>
    </location>
    <ligand>
        <name>GTP</name>
        <dbReference type="ChEBI" id="CHEBI:37565"/>
    </ligand>
</feature>
<dbReference type="RefSeq" id="WP_100668513.1">
    <property type="nucleotide sequence ID" value="NZ_CP024955.1"/>
</dbReference>
<dbReference type="NCBIfam" id="NF001199">
    <property type="entry name" value="PRK00164.2-1"/>
    <property type="match status" value="1"/>
</dbReference>
<dbReference type="SFLD" id="SFLDG01383">
    <property type="entry name" value="cyclic_pyranopterin_phosphate"/>
    <property type="match status" value="1"/>
</dbReference>
<comment type="pathway">
    <text evidence="12">Cofactor biosynthesis; molybdopterin biosynthesis.</text>
</comment>
<dbReference type="GO" id="GO:0046872">
    <property type="term" value="F:metal ion binding"/>
    <property type="evidence" value="ECO:0007669"/>
    <property type="project" value="UniProtKB-KW"/>
</dbReference>
<dbReference type="Gene3D" id="3.20.20.70">
    <property type="entry name" value="Aldolase class I"/>
    <property type="match status" value="1"/>
</dbReference>
<dbReference type="HAMAP" id="MF_01225_B">
    <property type="entry name" value="MoaA_B"/>
    <property type="match status" value="1"/>
</dbReference>
<dbReference type="SMART" id="SM00729">
    <property type="entry name" value="Elp3"/>
    <property type="match status" value="1"/>
</dbReference>
<dbReference type="SFLD" id="SFLDG01067">
    <property type="entry name" value="SPASM/twitch_domain_containing"/>
    <property type="match status" value="1"/>
</dbReference>
<keyword evidence="4 12" id="KW-0479">Metal-binding</keyword>
<dbReference type="InterPro" id="IPR050105">
    <property type="entry name" value="MoCo_biosynth_MoaA/MoaC"/>
</dbReference>